<evidence type="ECO:0000256" key="7">
    <source>
        <dbReference type="ARBA" id="ARBA00023136"/>
    </source>
</evidence>
<keyword evidence="3" id="KW-1003">Cell membrane</keyword>
<dbReference type="InterPro" id="IPR007498">
    <property type="entry name" value="PqiA-like"/>
</dbReference>
<dbReference type="InterPro" id="IPR051800">
    <property type="entry name" value="PqiA-PqiB_transport"/>
</dbReference>
<evidence type="ECO:0000256" key="2">
    <source>
        <dbReference type="ARBA" id="ARBA00007555"/>
    </source>
</evidence>
<evidence type="ECO:0000256" key="5">
    <source>
        <dbReference type="ARBA" id="ARBA00022692"/>
    </source>
</evidence>
<feature type="transmembrane region" description="Helical" evidence="8">
    <location>
        <begin position="252"/>
        <end position="270"/>
    </location>
</feature>
<dbReference type="EMBL" id="SZPQ01000004">
    <property type="protein sequence ID" value="TKI07516.1"/>
    <property type="molecule type" value="Genomic_DNA"/>
</dbReference>
<dbReference type="Pfam" id="PF04403">
    <property type="entry name" value="PqiA"/>
    <property type="match status" value="2"/>
</dbReference>
<keyword evidence="5 8" id="KW-0812">Transmembrane</keyword>
<evidence type="ECO:0000313" key="9">
    <source>
        <dbReference type="EMBL" id="TKI07516.1"/>
    </source>
</evidence>
<feature type="transmembrane region" description="Helical" evidence="8">
    <location>
        <begin position="349"/>
        <end position="371"/>
    </location>
</feature>
<proteinExistence type="inferred from homology"/>
<dbReference type="NCBIfam" id="TIGR00155">
    <property type="entry name" value="pqiA_fam"/>
    <property type="match status" value="1"/>
</dbReference>
<accession>A0ABY2SNJ8</accession>
<comment type="caution">
    <text evidence="9">The sequence shown here is derived from an EMBL/GenBank/DDBJ whole genome shotgun (WGS) entry which is preliminary data.</text>
</comment>
<organism evidence="9 10">
    <name type="scientific">Martelella alba</name>
    <dbReference type="NCBI Taxonomy" id="2590451"/>
    <lineage>
        <taxon>Bacteria</taxon>
        <taxon>Pseudomonadati</taxon>
        <taxon>Pseudomonadota</taxon>
        <taxon>Alphaproteobacteria</taxon>
        <taxon>Hyphomicrobiales</taxon>
        <taxon>Aurantimonadaceae</taxon>
        <taxon>Martelella</taxon>
    </lineage>
</organism>
<feature type="transmembrane region" description="Helical" evidence="8">
    <location>
        <begin position="162"/>
        <end position="183"/>
    </location>
</feature>
<evidence type="ECO:0000256" key="1">
    <source>
        <dbReference type="ARBA" id="ARBA00004429"/>
    </source>
</evidence>
<reference evidence="9 10" key="1">
    <citation type="submission" date="2019-04" db="EMBL/GenBank/DDBJ databases">
        <authorList>
            <person name="Li M."/>
            <person name="Gao C."/>
        </authorList>
    </citation>
    <scope>NUCLEOTIDE SEQUENCE [LARGE SCALE GENOMIC DNA]</scope>
    <source>
        <strain evidence="9 10">BGMRC 2031</strain>
    </source>
</reference>
<keyword evidence="6 8" id="KW-1133">Transmembrane helix</keyword>
<feature type="transmembrane region" description="Helical" evidence="8">
    <location>
        <begin position="383"/>
        <end position="402"/>
    </location>
</feature>
<comment type="subcellular location">
    <subcellularLocation>
        <location evidence="1">Cell inner membrane</location>
        <topology evidence="1">Multi-pass membrane protein</topology>
    </subcellularLocation>
</comment>
<name>A0ABY2SNJ8_9HYPH</name>
<dbReference type="InterPro" id="IPR005219">
    <property type="entry name" value="PqiA-like_proteobact"/>
</dbReference>
<feature type="transmembrane region" description="Helical" evidence="8">
    <location>
        <begin position="52"/>
        <end position="75"/>
    </location>
</feature>
<dbReference type="NCBIfam" id="NF011683">
    <property type="entry name" value="PRK15103.1"/>
    <property type="match status" value="1"/>
</dbReference>
<protein>
    <submittedName>
        <fullName evidence="9">Membrane integrity-associated transporter subunit PqiA</fullName>
    </submittedName>
</protein>
<keyword evidence="4" id="KW-0997">Cell inner membrane</keyword>
<dbReference type="PANTHER" id="PTHR30462">
    <property type="entry name" value="INTERMEMBRANE TRANSPORT PROTEIN PQIB-RELATED"/>
    <property type="match status" value="1"/>
</dbReference>
<sequence length="424" mass="47387">MPPVDKKAPGVLCPHCDLLVALPVLRDGQRALCPRCRNTLISRWTNPRLQPVSFAASALVMLVLADLFPFVNMHVSGLGNQITLPSIPAVMQADHFSLLAVLFLLFVQLIPAFCMCAIIVLCLRAGLSFRLQAFLAKLLFALRNWGMAEIFLAGVLVSFVKLMAYGDIGVGLSFLPYCLFCLLQQRAFQCIDKRWLWNNIMPMTSPVTHYKTGVSGLSQQLRACTCCTLILPAGQRVCPRCRTREHARRPYSLQWTMALLVTSLMLYIPANILPMMITEALGHRLDSTIMAGVILLWQDGSYPVALVIFIASIMVPALKMIALCWLCWDAQDRGLRKADSERMHFIYRIVELVGRWSMIDVFVMAVLSGLVRMGQLMSIRPGSGVVLFALVVIITMVAAHTFDPRLLWDRAQTSMQKESSVDRT</sequence>
<evidence type="ECO:0000256" key="4">
    <source>
        <dbReference type="ARBA" id="ARBA00022519"/>
    </source>
</evidence>
<keyword evidence="10" id="KW-1185">Reference proteome</keyword>
<dbReference type="PANTHER" id="PTHR30462:SF3">
    <property type="entry name" value="INTERMEMBRANE TRANSPORT PROTEIN PQIA"/>
    <property type="match status" value="1"/>
</dbReference>
<gene>
    <name evidence="9" type="primary">pqiA</name>
    <name evidence="9" type="ORF">FCN80_06425</name>
</gene>
<evidence type="ECO:0000313" key="10">
    <source>
        <dbReference type="Proteomes" id="UP000305202"/>
    </source>
</evidence>
<keyword evidence="7 8" id="KW-0472">Membrane</keyword>
<feature type="transmembrane region" description="Helical" evidence="8">
    <location>
        <begin position="304"/>
        <end position="328"/>
    </location>
</feature>
<dbReference type="RefSeq" id="WP_136989169.1">
    <property type="nucleotide sequence ID" value="NZ_SZPQ01000004.1"/>
</dbReference>
<dbReference type="Proteomes" id="UP000305202">
    <property type="component" value="Unassembled WGS sequence"/>
</dbReference>
<comment type="similarity">
    <text evidence="2">Belongs to the PqiA family.</text>
</comment>
<evidence type="ECO:0000256" key="3">
    <source>
        <dbReference type="ARBA" id="ARBA00022475"/>
    </source>
</evidence>
<evidence type="ECO:0000256" key="6">
    <source>
        <dbReference type="ARBA" id="ARBA00022989"/>
    </source>
</evidence>
<evidence type="ECO:0000256" key="8">
    <source>
        <dbReference type="SAM" id="Phobius"/>
    </source>
</evidence>
<feature type="transmembrane region" description="Helical" evidence="8">
    <location>
        <begin position="95"/>
        <end position="123"/>
    </location>
</feature>
<feature type="transmembrane region" description="Helical" evidence="8">
    <location>
        <begin position="135"/>
        <end position="156"/>
    </location>
</feature>